<dbReference type="SUPFAM" id="SSF103473">
    <property type="entry name" value="MFS general substrate transporter"/>
    <property type="match status" value="1"/>
</dbReference>
<evidence type="ECO:0000256" key="1">
    <source>
        <dbReference type="ARBA" id="ARBA00004651"/>
    </source>
</evidence>
<keyword evidence="10" id="KW-1185">Reference proteome</keyword>
<sequence length="453" mass="48615">MMKKRAAKGMQVFLLIWFGQLVSLIGSSLTSFALGVWVYQRTGLVTQFALIYLFTTLPLVVVSPVAGALADRWNRQRVMFFSDLGAGLSTLAIALLLFADQLEVWHIYLATAVSSVCRAFQWPAYTAMSTLLVPKQHLHRISGLSQMAQSVSELISPVVAGVLVVTIQLQGVVLVDFATFLFALMTLLSVRLPNPEINAANSGKKTLLLSEIAYGWNYIIARPGLLGLQIFLAAINFFQGAVEVLAAPLVMSLVSTAVLGIVVSIISSGMVIGSLVMSIWGGPQRRINSIFGFTLLNGLSIMVTGLKPSALLVTVAIFLVCLGVPIIYGSSQVIMQQKVALDVQGRVFALSKMIAGTTLPLAYLVAGPLADKVFEPLMTINGPLASSIGQIIGVGKGRGIALLFIVLGVLTMLATVAAYQYPRLRWVEDELPDAIAKPVAEQSTADKVHIRTD</sequence>
<keyword evidence="4 7" id="KW-0812">Transmembrane</keyword>
<keyword evidence="2" id="KW-0813">Transport</keyword>
<dbReference type="InterPro" id="IPR020846">
    <property type="entry name" value="MFS_dom"/>
</dbReference>
<dbReference type="Pfam" id="PF07690">
    <property type="entry name" value="MFS_1"/>
    <property type="match status" value="1"/>
</dbReference>
<comment type="subcellular location">
    <subcellularLocation>
        <location evidence="1">Cell membrane</location>
        <topology evidence="1">Multi-pass membrane protein</topology>
    </subcellularLocation>
</comment>
<evidence type="ECO:0000256" key="2">
    <source>
        <dbReference type="ARBA" id="ARBA00022448"/>
    </source>
</evidence>
<dbReference type="CDD" id="cd06173">
    <property type="entry name" value="MFS_MefA_like"/>
    <property type="match status" value="1"/>
</dbReference>
<dbReference type="GO" id="GO:0022857">
    <property type="term" value="F:transmembrane transporter activity"/>
    <property type="evidence" value="ECO:0007669"/>
    <property type="project" value="InterPro"/>
</dbReference>
<dbReference type="PROSITE" id="PS50850">
    <property type="entry name" value="MFS"/>
    <property type="match status" value="1"/>
</dbReference>
<dbReference type="InterPro" id="IPR036259">
    <property type="entry name" value="MFS_trans_sf"/>
</dbReference>
<dbReference type="Gene3D" id="1.20.1250.20">
    <property type="entry name" value="MFS general substrate transporter like domains"/>
    <property type="match status" value="1"/>
</dbReference>
<dbReference type="EMBL" id="ANNX02000052">
    <property type="protein sequence ID" value="KYC35300.1"/>
    <property type="molecule type" value="Genomic_DNA"/>
</dbReference>
<feature type="transmembrane region" description="Helical" evidence="7">
    <location>
        <begin position="258"/>
        <end position="280"/>
    </location>
</feature>
<feature type="transmembrane region" description="Helical" evidence="7">
    <location>
        <begin position="287"/>
        <end position="304"/>
    </location>
</feature>
<keyword evidence="6 7" id="KW-0472">Membrane</keyword>
<evidence type="ECO:0000256" key="6">
    <source>
        <dbReference type="ARBA" id="ARBA00023136"/>
    </source>
</evidence>
<proteinExistence type="predicted"/>
<evidence type="ECO:0000313" key="10">
    <source>
        <dbReference type="Proteomes" id="UP000076925"/>
    </source>
</evidence>
<evidence type="ECO:0000256" key="4">
    <source>
        <dbReference type="ARBA" id="ARBA00022692"/>
    </source>
</evidence>
<reference evidence="9 10" key="1">
    <citation type="journal article" date="2013" name="Genome Biol. Evol.">
        <title>Genomes of Stigonematalean cyanobacteria (subsection V) and the evolution of oxygenic photosynthesis from prokaryotes to plastids.</title>
        <authorList>
            <person name="Dagan T."/>
            <person name="Roettger M."/>
            <person name="Stucken K."/>
            <person name="Landan G."/>
            <person name="Koch R."/>
            <person name="Major P."/>
            <person name="Gould S.B."/>
            <person name="Goremykin V.V."/>
            <person name="Rippka R."/>
            <person name="Tandeau de Marsac N."/>
            <person name="Gugger M."/>
            <person name="Lockhart P.J."/>
            <person name="Allen J.F."/>
            <person name="Brune I."/>
            <person name="Maus I."/>
            <person name="Puhler A."/>
            <person name="Martin W.F."/>
        </authorList>
    </citation>
    <scope>NUCLEOTIDE SEQUENCE [LARGE SCALE GENOMIC DNA]</scope>
    <source>
        <strain evidence="9 10">PCC 7110</strain>
    </source>
</reference>
<dbReference type="InterPro" id="IPR011701">
    <property type="entry name" value="MFS"/>
</dbReference>
<protein>
    <submittedName>
        <fullName evidence="9">MFS transporter</fullName>
    </submittedName>
</protein>
<dbReference type="AlphaFoldDB" id="A0A139WS93"/>
<dbReference type="RefSeq" id="WP_017745371.1">
    <property type="nucleotide sequence ID" value="NZ_KQ976354.1"/>
</dbReference>
<feature type="transmembrane region" description="Helical" evidence="7">
    <location>
        <begin position="177"/>
        <end position="194"/>
    </location>
</feature>
<accession>A0A139WS93</accession>
<dbReference type="PANTHER" id="PTHR43266:SF2">
    <property type="entry name" value="MAJOR FACILITATOR SUPERFAMILY (MFS) PROFILE DOMAIN-CONTAINING PROTEIN"/>
    <property type="match status" value="1"/>
</dbReference>
<dbReference type="Proteomes" id="UP000076925">
    <property type="component" value="Unassembled WGS sequence"/>
</dbReference>
<evidence type="ECO:0000259" key="8">
    <source>
        <dbReference type="PROSITE" id="PS50850"/>
    </source>
</evidence>
<evidence type="ECO:0000313" key="9">
    <source>
        <dbReference type="EMBL" id="KYC35300.1"/>
    </source>
</evidence>
<gene>
    <name evidence="9" type="ORF">WA1_09110</name>
</gene>
<feature type="transmembrane region" description="Helical" evidence="7">
    <location>
        <begin position="310"/>
        <end position="328"/>
    </location>
</feature>
<evidence type="ECO:0000256" key="3">
    <source>
        <dbReference type="ARBA" id="ARBA00022475"/>
    </source>
</evidence>
<organism evidence="9 10">
    <name type="scientific">Scytonema hofmannii PCC 7110</name>
    <dbReference type="NCBI Taxonomy" id="128403"/>
    <lineage>
        <taxon>Bacteria</taxon>
        <taxon>Bacillati</taxon>
        <taxon>Cyanobacteriota</taxon>
        <taxon>Cyanophyceae</taxon>
        <taxon>Nostocales</taxon>
        <taxon>Scytonemataceae</taxon>
        <taxon>Scytonema</taxon>
    </lineage>
</organism>
<evidence type="ECO:0000256" key="5">
    <source>
        <dbReference type="ARBA" id="ARBA00022989"/>
    </source>
</evidence>
<feature type="transmembrane region" description="Helical" evidence="7">
    <location>
        <begin position="12"/>
        <end position="39"/>
    </location>
</feature>
<feature type="transmembrane region" description="Helical" evidence="7">
    <location>
        <begin position="45"/>
        <end position="66"/>
    </location>
</feature>
<feature type="transmembrane region" description="Helical" evidence="7">
    <location>
        <begin position="215"/>
        <end position="238"/>
    </location>
</feature>
<keyword evidence="3" id="KW-1003">Cell membrane</keyword>
<keyword evidence="5 7" id="KW-1133">Transmembrane helix</keyword>
<evidence type="ECO:0000256" key="7">
    <source>
        <dbReference type="SAM" id="Phobius"/>
    </source>
</evidence>
<feature type="transmembrane region" description="Helical" evidence="7">
    <location>
        <begin position="78"/>
        <end position="99"/>
    </location>
</feature>
<feature type="domain" description="Major facilitator superfamily (MFS) profile" evidence="8">
    <location>
        <begin position="12"/>
        <end position="426"/>
    </location>
</feature>
<name>A0A139WS93_9CYAN</name>
<dbReference type="GO" id="GO:0005886">
    <property type="term" value="C:plasma membrane"/>
    <property type="evidence" value="ECO:0007669"/>
    <property type="project" value="UniProtKB-SubCell"/>
</dbReference>
<dbReference type="PANTHER" id="PTHR43266">
    <property type="entry name" value="MACROLIDE-EFFLUX PROTEIN"/>
    <property type="match status" value="1"/>
</dbReference>
<comment type="caution">
    <text evidence="9">The sequence shown here is derived from an EMBL/GenBank/DDBJ whole genome shotgun (WGS) entry which is preliminary data.</text>
</comment>
<dbReference type="STRING" id="128403.WA1_09110"/>
<feature type="transmembrane region" description="Helical" evidence="7">
    <location>
        <begin position="400"/>
        <end position="421"/>
    </location>
</feature>